<keyword evidence="1" id="KW-0479">Metal-binding</keyword>
<dbReference type="InterPro" id="IPR037484">
    <property type="entry name" value="AmhX-like"/>
</dbReference>
<sequence length="375" mass="41287">MSNKTIEKKITATFQYLHENAEISWEEVQTTKYIEGILRESGCVVRTFDDCTGVIGDYGNFNGDLPIVAVRADIDALWQEVDGVFQANHSCGHDAHMSMVLGLLWRLEQEKDLADKVAVRFIFQPAEEKGAGALKMVEKNVVDDVDYLFGIHLRPMQETKMGHAAPVIVHGATKTYKGIIKGEDAHGARPHLNHNAIEIGTQLVNMIRQIHIDPLVPHSVKMTALQSGGESANIIPGKATFSLDLRAQTNEAMEMLDSKVNHAIDTLKNLYETDIELKSTGEIAAAKLNSDAIEIMETAIEDSLGKEGVDGPLQTPGGDDFHYYTIKKPSLKATMLGLGCDLKPGLHHPKMIFDKKALLNGTDILYKAVKNVYSL</sequence>
<organism evidence="3 4">
    <name type="scientific">Lentibacillus cibarius</name>
    <dbReference type="NCBI Taxonomy" id="2583219"/>
    <lineage>
        <taxon>Bacteria</taxon>
        <taxon>Bacillati</taxon>
        <taxon>Bacillota</taxon>
        <taxon>Bacilli</taxon>
        <taxon>Bacillales</taxon>
        <taxon>Bacillaceae</taxon>
        <taxon>Lentibacillus</taxon>
    </lineage>
</organism>
<keyword evidence="4" id="KW-1185">Reference proteome</keyword>
<dbReference type="GO" id="GO:0046872">
    <property type="term" value="F:metal ion binding"/>
    <property type="evidence" value="ECO:0007669"/>
    <property type="project" value="UniProtKB-KW"/>
</dbReference>
<dbReference type="AlphaFoldDB" id="A0A549YJI3"/>
<dbReference type="Pfam" id="PF01546">
    <property type="entry name" value="Peptidase_M20"/>
    <property type="match status" value="1"/>
</dbReference>
<dbReference type="RefSeq" id="WP_129676675.1">
    <property type="nucleotide sequence ID" value="NZ_VJMZ01000001.1"/>
</dbReference>
<evidence type="ECO:0000313" key="4">
    <source>
        <dbReference type="Proteomes" id="UP000319280"/>
    </source>
</evidence>
<dbReference type="EMBL" id="VJMZ01000001">
    <property type="protein sequence ID" value="TRM12045.1"/>
    <property type="molecule type" value="Genomic_DNA"/>
</dbReference>
<dbReference type="InterPro" id="IPR017439">
    <property type="entry name" value="Amidohydrolase"/>
</dbReference>
<feature type="binding site" evidence="1">
    <location>
        <position position="128"/>
    </location>
    <ligand>
        <name>Mn(2+)</name>
        <dbReference type="ChEBI" id="CHEBI:29035"/>
        <label>2</label>
    </ligand>
</feature>
<feature type="binding site" evidence="1">
    <location>
        <position position="93"/>
    </location>
    <ligand>
        <name>Mn(2+)</name>
        <dbReference type="ChEBI" id="CHEBI:29035"/>
        <label>2</label>
    </ligand>
</feature>
<evidence type="ECO:0000313" key="3">
    <source>
        <dbReference type="EMBL" id="TRM12045.1"/>
    </source>
</evidence>
<proteinExistence type="predicted"/>
<comment type="caution">
    <text evidence="3">The sequence shown here is derived from an EMBL/GenBank/DDBJ whole genome shotgun (WGS) entry which is preliminary data.</text>
</comment>
<feature type="binding site" evidence="1">
    <location>
        <position position="347"/>
    </location>
    <ligand>
        <name>Mn(2+)</name>
        <dbReference type="ChEBI" id="CHEBI:29035"/>
        <label>2</label>
    </ligand>
</feature>
<dbReference type="SUPFAM" id="SSF53187">
    <property type="entry name" value="Zn-dependent exopeptidases"/>
    <property type="match status" value="1"/>
</dbReference>
<dbReference type="InterPro" id="IPR002933">
    <property type="entry name" value="Peptidase_M20"/>
</dbReference>
<dbReference type="PANTHER" id="PTHR11014:SF122">
    <property type="entry name" value="AMIDOHYDROLASE AMHX"/>
    <property type="match status" value="1"/>
</dbReference>
<feature type="binding site" evidence="1">
    <location>
        <position position="152"/>
    </location>
    <ligand>
        <name>Mn(2+)</name>
        <dbReference type="ChEBI" id="CHEBI:29035"/>
        <label>2</label>
    </ligand>
</feature>
<comment type="cofactor">
    <cofactor evidence="1">
        <name>Mn(2+)</name>
        <dbReference type="ChEBI" id="CHEBI:29035"/>
    </cofactor>
    <text evidence="1">The Mn(2+) ion enhances activity.</text>
</comment>
<protein>
    <submittedName>
        <fullName evidence="3">Amidohydrolase</fullName>
    </submittedName>
</protein>
<dbReference type="InterPro" id="IPR011650">
    <property type="entry name" value="Peptidase_M20_dimer"/>
</dbReference>
<evidence type="ECO:0000256" key="1">
    <source>
        <dbReference type="PIRSR" id="PIRSR005962-1"/>
    </source>
</evidence>
<evidence type="ECO:0000259" key="2">
    <source>
        <dbReference type="Pfam" id="PF07687"/>
    </source>
</evidence>
<feature type="domain" description="Peptidase M20 dimerisation" evidence="2">
    <location>
        <begin position="176"/>
        <end position="267"/>
    </location>
</feature>
<feature type="binding site" evidence="1">
    <location>
        <position position="91"/>
    </location>
    <ligand>
        <name>Mn(2+)</name>
        <dbReference type="ChEBI" id="CHEBI:29035"/>
        <label>2</label>
    </ligand>
</feature>
<reference evidence="3 4" key="1">
    <citation type="submission" date="2019-07" db="EMBL/GenBank/DDBJ databases">
        <title>Genomic analysis of Lentibacillus sp. NKC851-2.</title>
        <authorList>
            <person name="Oh Y.J."/>
        </authorList>
    </citation>
    <scope>NUCLEOTIDE SEQUENCE [LARGE SCALE GENOMIC DNA]</scope>
    <source>
        <strain evidence="3 4">NKC851-2</strain>
    </source>
</reference>
<dbReference type="NCBIfam" id="TIGR01891">
    <property type="entry name" value="amidohydrolases"/>
    <property type="match status" value="1"/>
</dbReference>
<keyword evidence="3" id="KW-0378">Hydrolase</keyword>
<name>A0A549YJI3_9BACI</name>
<dbReference type="Pfam" id="PF07687">
    <property type="entry name" value="M20_dimer"/>
    <property type="match status" value="1"/>
</dbReference>
<dbReference type="GO" id="GO:0016787">
    <property type="term" value="F:hydrolase activity"/>
    <property type="evidence" value="ECO:0007669"/>
    <property type="project" value="UniProtKB-KW"/>
</dbReference>
<dbReference type="PANTHER" id="PTHR11014">
    <property type="entry name" value="PEPTIDASE M20 FAMILY MEMBER"/>
    <property type="match status" value="1"/>
</dbReference>
<dbReference type="Proteomes" id="UP000319280">
    <property type="component" value="Unassembled WGS sequence"/>
</dbReference>
<accession>A0A549YJI3</accession>
<keyword evidence="1" id="KW-0464">Manganese</keyword>
<dbReference type="CDD" id="cd08018">
    <property type="entry name" value="M20_Acy1_amhX-like"/>
    <property type="match status" value="1"/>
</dbReference>
<dbReference type="PIRSF" id="PIRSF005962">
    <property type="entry name" value="Pept_M20D_amidohydro"/>
    <property type="match status" value="1"/>
</dbReference>
<dbReference type="InterPro" id="IPR036264">
    <property type="entry name" value="Bact_exopeptidase_dim_dom"/>
</dbReference>
<dbReference type="Gene3D" id="3.40.630.10">
    <property type="entry name" value="Zn peptidases"/>
    <property type="match status" value="1"/>
</dbReference>
<gene>
    <name evidence="3" type="ORF">FH966_10320</name>
</gene>
<dbReference type="Gene3D" id="3.30.70.360">
    <property type="match status" value="1"/>
</dbReference>
<dbReference type="SUPFAM" id="SSF55031">
    <property type="entry name" value="Bacterial exopeptidase dimerisation domain"/>
    <property type="match status" value="1"/>
</dbReference>